<dbReference type="GO" id="GO:0008444">
    <property type="term" value="F:CDP-diacylglycerol-glycerol-3-phosphate 3-phosphatidyltransferase activity"/>
    <property type="evidence" value="ECO:0007669"/>
    <property type="project" value="UniProtKB-EC"/>
</dbReference>
<evidence type="ECO:0000256" key="1">
    <source>
        <dbReference type="ARBA" id="ARBA00004141"/>
    </source>
</evidence>
<evidence type="ECO:0000256" key="10">
    <source>
        <dbReference type="ARBA" id="ARBA00023264"/>
    </source>
</evidence>
<dbReference type="Pfam" id="PF01066">
    <property type="entry name" value="CDP-OH_P_transf"/>
    <property type="match status" value="1"/>
</dbReference>
<name>A0A3B1CWM4_9ZZZZ</name>
<reference evidence="12" key="1">
    <citation type="submission" date="2018-06" db="EMBL/GenBank/DDBJ databases">
        <authorList>
            <person name="Zhirakovskaya E."/>
        </authorList>
    </citation>
    <scope>NUCLEOTIDE SEQUENCE</scope>
</reference>
<feature type="transmembrane region" description="Helical" evidence="11">
    <location>
        <begin position="149"/>
        <end position="168"/>
    </location>
</feature>
<feature type="transmembrane region" description="Helical" evidence="11">
    <location>
        <begin position="7"/>
        <end position="23"/>
    </location>
</feature>
<comment type="subcellular location">
    <subcellularLocation>
        <location evidence="1">Membrane</location>
        <topology evidence="1">Multi-pass membrane protein</topology>
    </subcellularLocation>
</comment>
<protein>
    <submittedName>
        <fullName evidence="12">CDP-diacylglycerol--glycerol-3-phosphate 3-phosphatidyltransferase</fullName>
        <ecNumber evidence="12">2.7.8.5</ecNumber>
    </submittedName>
</protein>
<dbReference type="GO" id="GO:0046474">
    <property type="term" value="P:glycerophospholipid biosynthetic process"/>
    <property type="evidence" value="ECO:0007669"/>
    <property type="project" value="TreeGrafter"/>
</dbReference>
<keyword evidence="4 12" id="KW-0808">Transferase</keyword>
<evidence type="ECO:0000313" key="12">
    <source>
        <dbReference type="EMBL" id="VAX27080.1"/>
    </source>
</evidence>
<keyword evidence="3" id="KW-0444">Lipid biosynthesis</keyword>
<proteinExistence type="inferred from homology"/>
<dbReference type="GO" id="GO:0016020">
    <property type="term" value="C:membrane"/>
    <property type="evidence" value="ECO:0007669"/>
    <property type="project" value="UniProtKB-SubCell"/>
</dbReference>
<evidence type="ECO:0000256" key="6">
    <source>
        <dbReference type="ARBA" id="ARBA00022989"/>
    </source>
</evidence>
<evidence type="ECO:0000256" key="8">
    <source>
        <dbReference type="ARBA" id="ARBA00023136"/>
    </source>
</evidence>
<evidence type="ECO:0000256" key="11">
    <source>
        <dbReference type="SAM" id="Phobius"/>
    </source>
</evidence>
<evidence type="ECO:0000256" key="7">
    <source>
        <dbReference type="ARBA" id="ARBA00023098"/>
    </source>
</evidence>
<evidence type="ECO:0000256" key="9">
    <source>
        <dbReference type="ARBA" id="ARBA00023209"/>
    </source>
</evidence>
<dbReference type="Gene3D" id="1.20.120.1760">
    <property type="match status" value="1"/>
</dbReference>
<dbReference type="InterPro" id="IPR050324">
    <property type="entry name" value="CDP-alcohol_PTase-I"/>
</dbReference>
<feature type="transmembrane region" description="Helical" evidence="11">
    <location>
        <begin position="29"/>
        <end position="50"/>
    </location>
</feature>
<sequence length="180" mass="20196">MNLPNILTVFRIVLIPFYILAFYERSYDASLIAAAIFTIASLTDFLDGYLARMRSEVTQFGKFLDPIADKLLILSALILLVGINRVPAWLAIIIIGRELTMTGFRAIAASEGIVISAEGTGKIKMFFQTVSVIILTIDFENPLYHQTGMFLLLFAMALAIFSAFQYFFKFGRSLKLMDVK</sequence>
<keyword evidence="7" id="KW-0443">Lipid metabolism</keyword>
<dbReference type="InterPro" id="IPR004570">
    <property type="entry name" value="Phosphatidylglycerol_P_synth"/>
</dbReference>
<dbReference type="PANTHER" id="PTHR14269:SF62">
    <property type="entry name" value="CDP-DIACYLGLYCEROL--GLYCEROL-3-PHOSPHATE 3-PHOSPHATIDYLTRANSFERASE 1, CHLOROPLASTIC"/>
    <property type="match status" value="1"/>
</dbReference>
<dbReference type="PIRSF" id="PIRSF000847">
    <property type="entry name" value="Phos_ph_gly_syn"/>
    <property type="match status" value="1"/>
</dbReference>
<dbReference type="PROSITE" id="PS00379">
    <property type="entry name" value="CDP_ALCOHOL_P_TRANSF"/>
    <property type="match status" value="1"/>
</dbReference>
<organism evidence="12">
    <name type="scientific">hydrothermal vent metagenome</name>
    <dbReference type="NCBI Taxonomy" id="652676"/>
    <lineage>
        <taxon>unclassified sequences</taxon>
        <taxon>metagenomes</taxon>
        <taxon>ecological metagenomes</taxon>
    </lineage>
</organism>
<evidence type="ECO:0000256" key="3">
    <source>
        <dbReference type="ARBA" id="ARBA00022516"/>
    </source>
</evidence>
<keyword evidence="8 11" id="KW-0472">Membrane</keyword>
<keyword evidence="9" id="KW-0594">Phospholipid biosynthesis</keyword>
<dbReference type="InterPro" id="IPR043130">
    <property type="entry name" value="CDP-OH_PTrfase_TM_dom"/>
</dbReference>
<evidence type="ECO:0000256" key="4">
    <source>
        <dbReference type="ARBA" id="ARBA00022679"/>
    </source>
</evidence>
<keyword evidence="10" id="KW-1208">Phospholipid metabolism</keyword>
<accession>A0A3B1CWM4</accession>
<comment type="similarity">
    <text evidence="2">Belongs to the CDP-alcohol phosphatidyltransferase class-I family.</text>
</comment>
<dbReference type="InterPro" id="IPR048254">
    <property type="entry name" value="CDP_ALCOHOL_P_TRANSF_CS"/>
</dbReference>
<evidence type="ECO:0000256" key="5">
    <source>
        <dbReference type="ARBA" id="ARBA00022692"/>
    </source>
</evidence>
<keyword evidence="5 11" id="KW-0812">Transmembrane</keyword>
<dbReference type="PANTHER" id="PTHR14269">
    <property type="entry name" value="CDP-DIACYLGLYCEROL--GLYCEROL-3-PHOSPHATE 3-PHOSPHATIDYLTRANSFERASE-RELATED"/>
    <property type="match status" value="1"/>
</dbReference>
<gene>
    <name evidence="12" type="ORF">MNBD_NITROSPIRAE01-1597</name>
</gene>
<dbReference type="EC" id="2.7.8.5" evidence="12"/>
<feature type="transmembrane region" description="Helical" evidence="11">
    <location>
        <begin position="71"/>
        <end position="95"/>
    </location>
</feature>
<keyword evidence="6 11" id="KW-1133">Transmembrane helix</keyword>
<dbReference type="InterPro" id="IPR000462">
    <property type="entry name" value="CDP-OH_P_trans"/>
</dbReference>
<evidence type="ECO:0000256" key="2">
    <source>
        <dbReference type="ARBA" id="ARBA00010441"/>
    </source>
</evidence>
<dbReference type="EMBL" id="UOGF01000022">
    <property type="protein sequence ID" value="VAX27080.1"/>
    <property type="molecule type" value="Genomic_DNA"/>
</dbReference>
<dbReference type="NCBIfam" id="TIGR00560">
    <property type="entry name" value="pgsA"/>
    <property type="match status" value="1"/>
</dbReference>
<dbReference type="AlphaFoldDB" id="A0A3B1CWM4"/>